<dbReference type="SUPFAM" id="SSF81342">
    <property type="entry name" value="Transmembrane di-heme cytochromes"/>
    <property type="match status" value="1"/>
</dbReference>
<comment type="similarity">
    <text evidence="12">Belongs to the cytochrome b561 family.</text>
</comment>
<dbReference type="GO" id="GO:0005886">
    <property type="term" value="C:plasma membrane"/>
    <property type="evidence" value="ECO:0007669"/>
    <property type="project" value="UniProtKB-SubCell"/>
</dbReference>
<dbReference type="AlphaFoldDB" id="A0A1G5HPW2"/>
<evidence type="ECO:0000256" key="7">
    <source>
        <dbReference type="ARBA" id="ARBA00022723"/>
    </source>
</evidence>
<organism evidence="15 16">
    <name type="scientific">Paracoccus tibetensis</name>
    <dbReference type="NCBI Taxonomy" id="336292"/>
    <lineage>
        <taxon>Bacteria</taxon>
        <taxon>Pseudomonadati</taxon>
        <taxon>Pseudomonadota</taxon>
        <taxon>Alphaproteobacteria</taxon>
        <taxon>Rhodobacterales</taxon>
        <taxon>Paracoccaceae</taxon>
        <taxon>Paracoccus</taxon>
    </lineage>
</organism>
<evidence type="ECO:0000256" key="13">
    <source>
        <dbReference type="SAM" id="Phobius"/>
    </source>
</evidence>
<comment type="cofactor">
    <cofactor evidence="1">
        <name>heme b</name>
        <dbReference type="ChEBI" id="CHEBI:60344"/>
    </cofactor>
</comment>
<dbReference type="PANTHER" id="PTHR30529">
    <property type="entry name" value="CYTOCHROME B561"/>
    <property type="match status" value="1"/>
</dbReference>
<evidence type="ECO:0000259" key="14">
    <source>
        <dbReference type="Pfam" id="PF01292"/>
    </source>
</evidence>
<dbReference type="Gene3D" id="1.20.950.20">
    <property type="entry name" value="Transmembrane di-heme cytochromes, Chain C"/>
    <property type="match status" value="1"/>
</dbReference>
<keyword evidence="11 13" id="KW-0472">Membrane</keyword>
<dbReference type="GO" id="GO:0009055">
    <property type="term" value="F:electron transfer activity"/>
    <property type="evidence" value="ECO:0007669"/>
    <property type="project" value="InterPro"/>
</dbReference>
<accession>A0A1G5HPW2</accession>
<keyword evidence="4" id="KW-1003">Cell membrane</keyword>
<proteinExistence type="inferred from homology"/>
<evidence type="ECO:0000256" key="9">
    <source>
        <dbReference type="ARBA" id="ARBA00022989"/>
    </source>
</evidence>
<keyword evidence="8" id="KW-0249">Electron transport</keyword>
<feature type="transmembrane region" description="Helical" evidence="13">
    <location>
        <begin position="17"/>
        <end position="35"/>
    </location>
</feature>
<dbReference type="Pfam" id="PF01292">
    <property type="entry name" value="Ni_hydr_CYTB"/>
    <property type="match status" value="1"/>
</dbReference>
<evidence type="ECO:0000256" key="5">
    <source>
        <dbReference type="ARBA" id="ARBA00022617"/>
    </source>
</evidence>
<dbReference type="GO" id="GO:0046872">
    <property type="term" value="F:metal ion binding"/>
    <property type="evidence" value="ECO:0007669"/>
    <property type="project" value="UniProtKB-KW"/>
</dbReference>
<dbReference type="InterPro" id="IPR052168">
    <property type="entry name" value="Cytochrome_b561_oxidase"/>
</dbReference>
<feature type="transmembrane region" description="Helical" evidence="13">
    <location>
        <begin position="47"/>
        <end position="68"/>
    </location>
</feature>
<dbReference type="InterPro" id="IPR016174">
    <property type="entry name" value="Di-haem_cyt_TM"/>
</dbReference>
<dbReference type="Proteomes" id="UP000199502">
    <property type="component" value="Unassembled WGS sequence"/>
</dbReference>
<evidence type="ECO:0000313" key="15">
    <source>
        <dbReference type="EMBL" id="SCY65915.1"/>
    </source>
</evidence>
<name>A0A1G5HPW2_9RHOB</name>
<dbReference type="STRING" id="336292.SAMN05660710_02239"/>
<evidence type="ECO:0000256" key="10">
    <source>
        <dbReference type="ARBA" id="ARBA00023004"/>
    </source>
</evidence>
<sequence length="188" mass="20393">MAELPETRGYGRMSRRLHWIVAAAVVPMILAGLVMTTEGLPRALGNALFLFHKNLGVILVPVILLRLVWRLTHPAPPLPDPMPRWQRIAARLSHGALYALLVILPVSGFVRVRAGGFPIELLDALGAGPWLAKSETLANAAQALHHRAGILLILVVAIHVAAAAHHALIRRDGVWQRMWPPGGPGRAV</sequence>
<keyword evidence="7" id="KW-0479">Metal-binding</keyword>
<evidence type="ECO:0000256" key="4">
    <source>
        <dbReference type="ARBA" id="ARBA00022475"/>
    </source>
</evidence>
<evidence type="ECO:0000256" key="11">
    <source>
        <dbReference type="ARBA" id="ARBA00023136"/>
    </source>
</evidence>
<feature type="transmembrane region" description="Helical" evidence="13">
    <location>
        <begin position="148"/>
        <end position="169"/>
    </location>
</feature>
<dbReference type="PANTHER" id="PTHR30529:SF1">
    <property type="entry name" value="CYTOCHROME B561 HOMOLOG 2"/>
    <property type="match status" value="1"/>
</dbReference>
<dbReference type="RefSeq" id="WP_090744095.1">
    <property type="nucleotide sequence ID" value="NZ_FMVT01000007.1"/>
</dbReference>
<keyword evidence="10" id="KW-0408">Iron</keyword>
<dbReference type="EMBL" id="FMVT01000007">
    <property type="protein sequence ID" value="SCY65915.1"/>
    <property type="molecule type" value="Genomic_DNA"/>
</dbReference>
<evidence type="ECO:0000256" key="12">
    <source>
        <dbReference type="ARBA" id="ARBA00037975"/>
    </source>
</evidence>
<protein>
    <submittedName>
        <fullName evidence="15">Cytochrome b561</fullName>
    </submittedName>
</protein>
<keyword evidence="9 13" id="KW-1133">Transmembrane helix</keyword>
<feature type="domain" description="Cytochrome b561 bacterial/Ni-hydrogenase" evidence="14">
    <location>
        <begin position="10"/>
        <end position="180"/>
    </location>
</feature>
<comment type="subcellular location">
    <subcellularLocation>
        <location evidence="2">Cell membrane</location>
        <topology evidence="2">Multi-pass membrane protein</topology>
    </subcellularLocation>
</comment>
<dbReference type="GO" id="GO:0022904">
    <property type="term" value="P:respiratory electron transport chain"/>
    <property type="evidence" value="ECO:0007669"/>
    <property type="project" value="InterPro"/>
</dbReference>
<evidence type="ECO:0000313" key="16">
    <source>
        <dbReference type="Proteomes" id="UP000199502"/>
    </source>
</evidence>
<gene>
    <name evidence="15" type="ORF">SAMN05660710_02239</name>
</gene>
<keyword evidence="3" id="KW-0813">Transport</keyword>
<evidence type="ECO:0000256" key="8">
    <source>
        <dbReference type="ARBA" id="ARBA00022982"/>
    </source>
</evidence>
<feature type="transmembrane region" description="Helical" evidence="13">
    <location>
        <begin position="88"/>
        <end position="110"/>
    </location>
</feature>
<evidence type="ECO:0000256" key="2">
    <source>
        <dbReference type="ARBA" id="ARBA00004651"/>
    </source>
</evidence>
<dbReference type="OrthoDB" id="8156287at2"/>
<dbReference type="GO" id="GO:0020037">
    <property type="term" value="F:heme binding"/>
    <property type="evidence" value="ECO:0007669"/>
    <property type="project" value="TreeGrafter"/>
</dbReference>
<evidence type="ECO:0000256" key="6">
    <source>
        <dbReference type="ARBA" id="ARBA00022692"/>
    </source>
</evidence>
<evidence type="ECO:0000256" key="3">
    <source>
        <dbReference type="ARBA" id="ARBA00022448"/>
    </source>
</evidence>
<reference evidence="15 16" key="1">
    <citation type="submission" date="2016-10" db="EMBL/GenBank/DDBJ databases">
        <authorList>
            <person name="de Groot N.N."/>
        </authorList>
    </citation>
    <scope>NUCLEOTIDE SEQUENCE [LARGE SCALE GENOMIC DNA]</scope>
    <source>
        <strain evidence="15 16">CGMCC 1.8925</strain>
    </source>
</reference>
<keyword evidence="6 13" id="KW-0812">Transmembrane</keyword>
<evidence type="ECO:0000256" key="1">
    <source>
        <dbReference type="ARBA" id="ARBA00001970"/>
    </source>
</evidence>
<keyword evidence="16" id="KW-1185">Reference proteome</keyword>
<keyword evidence="5" id="KW-0349">Heme</keyword>
<dbReference type="InterPro" id="IPR011577">
    <property type="entry name" value="Cyt_b561_bac/Ni-Hgenase"/>
</dbReference>